<keyword evidence="1" id="KW-1133">Transmembrane helix</keyword>
<evidence type="ECO:0000313" key="3">
    <source>
        <dbReference type="Proteomes" id="UP000032614"/>
    </source>
</evidence>
<protein>
    <submittedName>
        <fullName evidence="2">Uncharacterized protein</fullName>
    </submittedName>
</protein>
<accession>A0AAU8T4S8</accession>
<keyword evidence="1" id="KW-0812">Transmembrane</keyword>
<feature type="transmembrane region" description="Helical" evidence="1">
    <location>
        <begin position="36"/>
        <end position="65"/>
    </location>
</feature>
<name>A0AAU8T4S8_9BURK</name>
<evidence type="ECO:0000256" key="1">
    <source>
        <dbReference type="SAM" id="Phobius"/>
    </source>
</evidence>
<evidence type="ECO:0000313" key="2">
    <source>
        <dbReference type="EMBL" id="AJZ56498.1"/>
    </source>
</evidence>
<keyword evidence="1" id="KW-0472">Membrane</keyword>
<dbReference type="EMBL" id="CP010025">
    <property type="protein sequence ID" value="AJZ56498.1"/>
    <property type="molecule type" value="Genomic_DNA"/>
</dbReference>
<dbReference type="KEGG" id="bfn:OI25_7151"/>
<dbReference type="Proteomes" id="UP000032614">
    <property type="component" value="Chromosome 3"/>
</dbReference>
<proteinExistence type="predicted"/>
<gene>
    <name evidence="2" type="ORF">OI25_7151</name>
</gene>
<dbReference type="AlphaFoldDB" id="A0AAU8T4S8"/>
<reference evidence="2 3" key="1">
    <citation type="journal article" date="2015" name="Genome Announc.">
        <title>Complete genome sequences for 59 burkholderia isolates, both pathogenic and near neighbor.</title>
        <authorList>
            <person name="Johnson S.L."/>
            <person name="Bishop-Lilly K.A."/>
            <person name="Ladner J.T."/>
            <person name="Daligault H.E."/>
            <person name="Davenport K.W."/>
            <person name="Jaissle J."/>
            <person name="Frey K.G."/>
            <person name="Koroleva G.I."/>
            <person name="Bruce D.C."/>
            <person name="Coyne S.R."/>
            <person name="Broomall S.M."/>
            <person name="Li P.E."/>
            <person name="Teshima H."/>
            <person name="Gibbons H.S."/>
            <person name="Palacios G.F."/>
            <person name="Rosenzweig C.N."/>
            <person name="Redden C.L."/>
            <person name="Xu Y."/>
            <person name="Minogue T.D."/>
            <person name="Chain P.S."/>
        </authorList>
    </citation>
    <scope>NUCLEOTIDE SEQUENCE [LARGE SCALE GENOMIC DNA]</scope>
    <source>
        <strain evidence="2 3">ATCC BAA-463</strain>
    </source>
</reference>
<organism evidence="2 3">
    <name type="scientific">Paraburkholderia fungorum</name>
    <dbReference type="NCBI Taxonomy" id="134537"/>
    <lineage>
        <taxon>Bacteria</taxon>
        <taxon>Pseudomonadati</taxon>
        <taxon>Pseudomonadota</taxon>
        <taxon>Betaproteobacteria</taxon>
        <taxon>Burkholderiales</taxon>
        <taxon>Burkholderiaceae</taxon>
        <taxon>Paraburkholderia</taxon>
    </lineage>
</organism>
<sequence>MTASNRVRLCQERTASGVGFESGCGYTGRLSVQKSIVIVTMMMVFPSTVATVVMPPALVAVIPFVSISISIDRSWCIDHRRWGLVHDRRRRDIDGAGHAQKNANVGVGESRAGCASSGKAHCQKKGSAFH</sequence>